<dbReference type="Pfam" id="PF08125">
    <property type="entry name" value="Mannitol_dh_C"/>
    <property type="match status" value="1"/>
</dbReference>
<dbReference type="SUPFAM" id="SSF48179">
    <property type="entry name" value="6-phosphogluconate dehydrogenase C-terminal domain-like"/>
    <property type="match status" value="1"/>
</dbReference>
<dbReference type="PANTHER" id="PTHR43362:SF1">
    <property type="entry name" value="MANNITOL DEHYDROGENASE 2-RELATED"/>
    <property type="match status" value="1"/>
</dbReference>
<dbReference type="InterPro" id="IPR013328">
    <property type="entry name" value="6PGD_dom2"/>
</dbReference>
<feature type="domain" description="Mannitol dehydrogenase C-terminal" evidence="4">
    <location>
        <begin position="286"/>
        <end position="475"/>
    </location>
</feature>
<evidence type="ECO:0000313" key="5">
    <source>
        <dbReference type="EMBL" id="WGW04751.1"/>
    </source>
</evidence>
<gene>
    <name evidence="5" type="ORF">QF118_04150</name>
</gene>
<dbReference type="Gene3D" id="3.40.50.720">
    <property type="entry name" value="NAD(P)-binding Rossmann-like Domain"/>
    <property type="match status" value="1"/>
</dbReference>
<dbReference type="RefSeq" id="WP_282301387.1">
    <property type="nucleotide sequence ID" value="NZ_CP124616.1"/>
</dbReference>
<organism evidence="5 6">
    <name type="scientific">Tropicibacter oceani</name>
    <dbReference type="NCBI Taxonomy" id="3058420"/>
    <lineage>
        <taxon>Bacteria</taxon>
        <taxon>Pseudomonadati</taxon>
        <taxon>Pseudomonadota</taxon>
        <taxon>Alphaproteobacteria</taxon>
        <taxon>Rhodobacterales</taxon>
        <taxon>Roseobacteraceae</taxon>
        <taxon>Tropicibacter</taxon>
    </lineage>
</organism>
<dbReference type="PRINTS" id="PR00084">
    <property type="entry name" value="MTLDHDRGNASE"/>
</dbReference>
<sequence>MTLKLSNATLNALPENVGRPGYDRATLRAGILHFGVGNFHRAHQATYLDSLMNMGEATDWALVGAGVFEGERKGREILKTQDWLTTLVEQEADKSEARVLGSMIDFIEPGDAAATIARMVQDDIRIVSLTITEGGYFLDAKDNFNPAHPDIQHDAANPAAPKTVFGMMLAALRARKDAGTPPFTVMCCDNIPHNGSVTRRTLTGLARLSDPDFADWIEANVAFPNAMVDRITPATTDRERNILKEDFGIEDGWPVFCEDFTQWVLEDNFPLGRPPLEKAGVQFAEDVTPFELMKLRILNAGHAVIAYPAGLLDIHFVHEAMEHPLIRAFLRKIEETEIIPQIPPVPETNTNAYFDKIEERFSNPKIGDTIRRLCLDGTNRQPKFVIPALRDALAAGSRFEGLALECALWCRYCAGTTDAGAEIAPNDPNWDQLKATALQAKDRPQAWLEQEAVYGDLAGHAAFAERFAFWLNALWADGTKAALTRYVEGA</sequence>
<keyword evidence="1 5" id="KW-0560">Oxidoreductase</keyword>
<feature type="domain" description="Mannitol dehydrogenase N-terminal" evidence="3">
    <location>
        <begin position="30"/>
        <end position="278"/>
    </location>
</feature>
<dbReference type="InterPro" id="IPR013118">
    <property type="entry name" value="Mannitol_DH_C"/>
</dbReference>
<dbReference type="InterPro" id="IPR013131">
    <property type="entry name" value="Mannitol_DH_N"/>
</dbReference>
<dbReference type="EC" id="1.1.1.-" evidence="5"/>
<dbReference type="GO" id="GO:0016491">
    <property type="term" value="F:oxidoreductase activity"/>
    <property type="evidence" value="ECO:0007669"/>
    <property type="project" value="UniProtKB-KW"/>
</dbReference>
<evidence type="ECO:0000259" key="3">
    <source>
        <dbReference type="Pfam" id="PF01232"/>
    </source>
</evidence>
<evidence type="ECO:0000256" key="2">
    <source>
        <dbReference type="ARBA" id="ARBA00023027"/>
    </source>
</evidence>
<dbReference type="SUPFAM" id="SSF51735">
    <property type="entry name" value="NAD(P)-binding Rossmann-fold domains"/>
    <property type="match status" value="1"/>
</dbReference>
<dbReference type="InterPro" id="IPR036291">
    <property type="entry name" value="NAD(P)-bd_dom_sf"/>
</dbReference>
<dbReference type="InterPro" id="IPR000669">
    <property type="entry name" value="Mannitol_DH"/>
</dbReference>
<evidence type="ECO:0000256" key="1">
    <source>
        <dbReference type="ARBA" id="ARBA00023002"/>
    </source>
</evidence>
<dbReference type="InterPro" id="IPR008927">
    <property type="entry name" value="6-PGluconate_DH-like_C_sf"/>
</dbReference>
<dbReference type="Proteomes" id="UP001241605">
    <property type="component" value="Chromosome"/>
</dbReference>
<reference evidence="5 6" key="1">
    <citation type="submission" date="2023-05" db="EMBL/GenBank/DDBJ databases">
        <title>YMD87, complete Genome.</title>
        <authorList>
            <person name="Zhang J."/>
            <person name="Xu X."/>
        </authorList>
    </citation>
    <scope>NUCLEOTIDE SEQUENCE [LARGE SCALE GENOMIC DNA]</scope>
    <source>
        <strain evidence="5 6">YMD87</strain>
    </source>
</reference>
<evidence type="ECO:0000259" key="4">
    <source>
        <dbReference type="Pfam" id="PF08125"/>
    </source>
</evidence>
<dbReference type="EMBL" id="CP124616">
    <property type="protein sequence ID" value="WGW04751.1"/>
    <property type="molecule type" value="Genomic_DNA"/>
</dbReference>
<dbReference type="InterPro" id="IPR050988">
    <property type="entry name" value="Mannitol_DH/Oxidoreductase"/>
</dbReference>
<evidence type="ECO:0000313" key="6">
    <source>
        <dbReference type="Proteomes" id="UP001241605"/>
    </source>
</evidence>
<protein>
    <submittedName>
        <fullName evidence="5">Mannitol dehydrogenase family protein</fullName>
        <ecNumber evidence="5">1.1.1.-</ecNumber>
    </submittedName>
</protein>
<proteinExistence type="predicted"/>
<dbReference type="InterPro" id="IPR023027">
    <property type="entry name" value="Mannitol_DH_CS"/>
</dbReference>
<dbReference type="PANTHER" id="PTHR43362">
    <property type="entry name" value="MANNITOL DEHYDROGENASE DSF1-RELATED"/>
    <property type="match status" value="1"/>
</dbReference>
<dbReference type="Gene3D" id="1.10.1040.10">
    <property type="entry name" value="N-(1-d-carboxylethyl)-l-norvaline Dehydrogenase, domain 2"/>
    <property type="match status" value="1"/>
</dbReference>
<dbReference type="PROSITE" id="PS00974">
    <property type="entry name" value="MANNITOL_DHGENASE"/>
    <property type="match status" value="1"/>
</dbReference>
<keyword evidence="2" id="KW-0520">NAD</keyword>
<keyword evidence="6" id="KW-1185">Reference proteome</keyword>
<accession>A0ABY8QJC9</accession>
<name>A0ABY8QJC9_9RHOB</name>
<dbReference type="Pfam" id="PF01232">
    <property type="entry name" value="Mannitol_dh"/>
    <property type="match status" value="1"/>
</dbReference>